<dbReference type="InterPro" id="IPR001647">
    <property type="entry name" value="HTH_TetR"/>
</dbReference>
<protein>
    <submittedName>
        <fullName evidence="5">TetR/AcrR family transcriptional regulator</fullName>
    </submittedName>
</protein>
<dbReference type="GO" id="GO:0003700">
    <property type="term" value="F:DNA-binding transcription factor activity"/>
    <property type="evidence" value="ECO:0007669"/>
    <property type="project" value="TreeGrafter"/>
</dbReference>
<dbReference type="AlphaFoldDB" id="A0A7J5B8A9"/>
<name>A0A7J5B8A9_9MICO</name>
<dbReference type="Pfam" id="PF00440">
    <property type="entry name" value="TetR_N"/>
    <property type="match status" value="1"/>
</dbReference>
<dbReference type="InterPro" id="IPR009057">
    <property type="entry name" value="Homeodomain-like_sf"/>
</dbReference>
<feature type="compositionally biased region" description="Basic residues" evidence="3">
    <location>
        <begin position="63"/>
        <end position="72"/>
    </location>
</feature>
<accession>A0A7J5B8A9</accession>
<dbReference type="PROSITE" id="PS50977">
    <property type="entry name" value="HTH_TETR_2"/>
    <property type="match status" value="1"/>
</dbReference>
<evidence type="ECO:0000256" key="1">
    <source>
        <dbReference type="ARBA" id="ARBA00023125"/>
    </source>
</evidence>
<evidence type="ECO:0000256" key="3">
    <source>
        <dbReference type="SAM" id="MobiDB-lite"/>
    </source>
</evidence>
<evidence type="ECO:0000313" key="5">
    <source>
        <dbReference type="EMBL" id="KAB1641447.1"/>
    </source>
</evidence>
<feature type="DNA-binding region" description="H-T-H motif" evidence="2">
    <location>
        <begin position="224"/>
        <end position="243"/>
    </location>
</feature>
<sequence length="379" mass="41518">MRPRSPRASTATSAQQASSPAPAAPSQPPRASRNPYSPKRTTNQDREHHHGLHHPAHDCARSRTPRAPRHPPFRAEAVGPQGHASRTGCFRDHRGCCRRGPAARVDPRGHGYHRRGRSRRPIHHVAPRDNRRDRRSGTRGPWELAHPLPGRESTTTLSRFLAFGRSAHVYTAIPERLAGGRARHACQFPAPTAGGALVGRRGATRSRILDAACALIAERGISAPIEDICARAGYSRGAFYSSFSSKEALWEALWQQHTQKQISALSQVATEYDNVSKRSLDLAAITQRIHRALGEDTQTILLHHEFLLLALRSSTFAAPYRQQSQQVLDAVSATIRKASSTAESESSTIPPQLASEALASWEKAGTDRALRRPRGSASS</sequence>
<evidence type="ECO:0000259" key="4">
    <source>
        <dbReference type="PROSITE" id="PS50977"/>
    </source>
</evidence>
<keyword evidence="6" id="KW-1185">Reference proteome</keyword>
<dbReference type="PRINTS" id="PR00455">
    <property type="entry name" value="HTHTETR"/>
</dbReference>
<dbReference type="CDD" id="cd02980">
    <property type="entry name" value="TRX_Fd_family"/>
    <property type="match status" value="1"/>
</dbReference>
<dbReference type="InterPro" id="IPR050109">
    <property type="entry name" value="HTH-type_TetR-like_transc_reg"/>
</dbReference>
<dbReference type="PANTHER" id="PTHR30055">
    <property type="entry name" value="HTH-TYPE TRANSCRIPTIONAL REGULATOR RUTR"/>
    <property type="match status" value="1"/>
</dbReference>
<dbReference type="GO" id="GO:0000976">
    <property type="term" value="F:transcription cis-regulatory region binding"/>
    <property type="evidence" value="ECO:0007669"/>
    <property type="project" value="TreeGrafter"/>
</dbReference>
<reference evidence="5 6" key="1">
    <citation type="submission" date="2019-09" db="EMBL/GenBank/DDBJ databases">
        <title>Phylogeny of genus Pseudoclavibacter and closely related genus.</title>
        <authorList>
            <person name="Li Y."/>
        </authorList>
    </citation>
    <scope>NUCLEOTIDE SEQUENCE [LARGE SCALE GENOMIC DNA]</scope>
    <source>
        <strain evidence="5 6">KCTC 13959</strain>
    </source>
</reference>
<dbReference type="OrthoDB" id="7252896at2"/>
<feature type="region of interest" description="Disordered" evidence="3">
    <location>
        <begin position="1"/>
        <end position="149"/>
    </location>
</feature>
<proteinExistence type="predicted"/>
<dbReference type="Gene3D" id="1.10.357.10">
    <property type="entry name" value="Tetracycline Repressor, domain 2"/>
    <property type="match status" value="1"/>
</dbReference>
<evidence type="ECO:0000256" key="2">
    <source>
        <dbReference type="PROSITE-ProRule" id="PRU00335"/>
    </source>
</evidence>
<keyword evidence="1 2" id="KW-0238">DNA-binding</keyword>
<organism evidence="5 6">
    <name type="scientific">Gulosibacter chungangensis</name>
    <dbReference type="NCBI Taxonomy" id="979746"/>
    <lineage>
        <taxon>Bacteria</taxon>
        <taxon>Bacillati</taxon>
        <taxon>Actinomycetota</taxon>
        <taxon>Actinomycetes</taxon>
        <taxon>Micrococcales</taxon>
        <taxon>Microbacteriaceae</taxon>
        <taxon>Gulosibacter</taxon>
    </lineage>
</organism>
<dbReference type="PANTHER" id="PTHR30055:SF241">
    <property type="entry name" value="TRANSCRIPTIONAL REGULATORY PROTEIN"/>
    <property type="match status" value="1"/>
</dbReference>
<dbReference type="EMBL" id="WBKB01000009">
    <property type="protein sequence ID" value="KAB1641447.1"/>
    <property type="molecule type" value="Genomic_DNA"/>
</dbReference>
<evidence type="ECO:0000313" key="6">
    <source>
        <dbReference type="Proteomes" id="UP000433493"/>
    </source>
</evidence>
<feature type="compositionally biased region" description="Low complexity" evidence="3">
    <location>
        <begin position="1"/>
        <end position="21"/>
    </location>
</feature>
<feature type="compositionally biased region" description="Basic residues" evidence="3">
    <location>
        <begin position="110"/>
        <end position="125"/>
    </location>
</feature>
<gene>
    <name evidence="5" type="ORF">F8O05_12750</name>
</gene>
<feature type="domain" description="HTH tetR-type" evidence="4">
    <location>
        <begin position="202"/>
        <end position="261"/>
    </location>
</feature>
<dbReference type="SUPFAM" id="SSF46689">
    <property type="entry name" value="Homeodomain-like"/>
    <property type="match status" value="1"/>
</dbReference>
<feature type="compositionally biased region" description="Basic and acidic residues" evidence="3">
    <location>
        <begin position="126"/>
        <end position="136"/>
    </location>
</feature>
<dbReference type="Proteomes" id="UP000433493">
    <property type="component" value="Unassembled WGS sequence"/>
</dbReference>
<comment type="caution">
    <text evidence="5">The sequence shown here is derived from an EMBL/GenBank/DDBJ whole genome shotgun (WGS) entry which is preliminary data.</text>
</comment>